<dbReference type="RefSeq" id="WP_213235141.1">
    <property type="nucleotide sequence ID" value="NZ_JAHBCL010000002.1"/>
</dbReference>
<dbReference type="InterPro" id="IPR007197">
    <property type="entry name" value="rSAM"/>
</dbReference>
<organism evidence="1 2">
    <name type="scientific">Fusibacter paucivorans</name>
    <dbReference type="NCBI Taxonomy" id="76009"/>
    <lineage>
        <taxon>Bacteria</taxon>
        <taxon>Bacillati</taxon>
        <taxon>Bacillota</taxon>
        <taxon>Clostridia</taxon>
        <taxon>Eubacteriales</taxon>
        <taxon>Eubacteriales Family XII. Incertae Sedis</taxon>
        <taxon>Fusibacter</taxon>
    </lineage>
</organism>
<dbReference type="NCBIfam" id="TIGR04517">
    <property type="entry name" value="rSAM_PoyD"/>
    <property type="match status" value="1"/>
</dbReference>
<dbReference type="InterPro" id="IPR030950">
    <property type="entry name" value="rSAM_PoyD"/>
</dbReference>
<accession>A0ABS5PKE8</accession>
<protein>
    <submittedName>
        <fullName evidence="1">Radical SAM family RiPP maturation amino acid epimerase</fullName>
    </submittedName>
</protein>
<gene>
    <name evidence="1" type="ORF">KHM83_01555</name>
</gene>
<dbReference type="SFLD" id="SFLDS00029">
    <property type="entry name" value="Radical_SAM"/>
    <property type="match status" value="1"/>
</dbReference>
<reference evidence="1 2" key="1">
    <citation type="submission" date="2021-05" db="EMBL/GenBank/DDBJ databases">
        <title>Fusibacter ferrireducens sp. nov., an anaerobic, sulfur- and Fe-reducing bacterium isolated from the mangrove sediment.</title>
        <authorList>
            <person name="Qiu D."/>
        </authorList>
    </citation>
    <scope>NUCLEOTIDE SEQUENCE [LARGE SCALE GENOMIC DNA]</scope>
    <source>
        <strain evidence="1 2">DSM 12116</strain>
    </source>
</reference>
<sequence>MPEKLYFCGDLNERLSDSEKQLLPALKRFFECIQGMPSFREAIEQKKPSNTDMLNEWGIRGIDLAEIYRYIDQYGIDGDTSNFSEETLATFPQISVWLKWQIAVRDERDRYISKPFHAVSQDFNAWRERQVRRCKSQMPKASADAIIHAPLAFELSDGCSRKCPFCGLASEPLRGVYAHTEANQKKWLEIIQTLQQYFGEETGKGVCYWATEPSDNINYVDFLNDFGALTGQYPQTTTAVGAHRIAWIKSLLENRASHPRTSADRFSVLSEKEFRTIMKSYTAEELFYVDLILQYSEGRLRGMAFSGRNQGNRDKIPEGEVVLEDHTIACLSGYLINMVIGTIKLITPCPPSEAYPLGYMTLAEGRFENASDVGSFIDKTIEEHMSQSLFDNHIVSFRDDIAYEILPDGFKLNAKYKAYQYKGEKHLPDLGALIATASYTLQEITSELMSRQYDVFKVIYALDQLQKEGLLITK</sequence>
<dbReference type="Proteomes" id="UP000746471">
    <property type="component" value="Unassembled WGS sequence"/>
</dbReference>
<dbReference type="EMBL" id="JAHBCL010000002">
    <property type="protein sequence ID" value="MBS7525357.1"/>
    <property type="molecule type" value="Genomic_DNA"/>
</dbReference>
<name>A0ABS5PKE8_9FIRM</name>
<evidence type="ECO:0000313" key="2">
    <source>
        <dbReference type="Proteomes" id="UP000746471"/>
    </source>
</evidence>
<proteinExistence type="predicted"/>
<evidence type="ECO:0000313" key="1">
    <source>
        <dbReference type="EMBL" id="MBS7525357.1"/>
    </source>
</evidence>
<keyword evidence="2" id="KW-1185">Reference proteome</keyword>
<comment type="caution">
    <text evidence="1">The sequence shown here is derived from an EMBL/GenBank/DDBJ whole genome shotgun (WGS) entry which is preliminary data.</text>
</comment>